<dbReference type="Pfam" id="PF00135">
    <property type="entry name" value="COesterase"/>
    <property type="match status" value="1"/>
</dbReference>
<feature type="compositionally biased region" description="Basic and acidic residues" evidence="1">
    <location>
        <begin position="1"/>
        <end position="13"/>
    </location>
</feature>
<feature type="domain" description="Hypervirulence associated protein TUDOR" evidence="3">
    <location>
        <begin position="17"/>
        <end position="69"/>
    </location>
</feature>
<dbReference type="Gene3D" id="2.30.30.1060">
    <property type="match status" value="1"/>
</dbReference>
<dbReference type="AlphaFoldDB" id="V5FYN5"/>
<dbReference type="eggNOG" id="KOG4389">
    <property type="taxonomic scope" value="Eukaryota"/>
</dbReference>
<gene>
    <name evidence="4" type="ORF">PVAR5_2347</name>
</gene>
<dbReference type="ESTHER" id="byssn-v5fyn5">
    <property type="family name" value="Fungal_carboxylesterase_lipase"/>
</dbReference>
<accession>V5FYN5</accession>
<reference evidence="5" key="1">
    <citation type="journal article" date="2014" name="Genome Announc.">
        <title>Draft genome sequence of the formaldehyde-resistant fungus Byssochlamys spectabilis No. 5 (anamorph Paecilomyces variotii No. 5) (NBRC109023).</title>
        <authorList>
            <person name="Oka T."/>
            <person name="Ekino K."/>
            <person name="Fukuda K."/>
            <person name="Nomura Y."/>
        </authorList>
    </citation>
    <scope>NUCLEOTIDE SEQUENCE [LARGE SCALE GENOMIC DNA]</scope>
    <source>
        <strain evidence="5">No. 5 / NBRC 109023</strain>
    </source>
</reference>
<dbReference type="HOGENOM" id="CLU_006586_10_5_1"/>
<dbReference type="SUPFAM" id="SSF53474">
    <property type="entry name" value="alpha/beta-Hydrolases"/>
    <property type="match status" value="1"/>
</dbReference>
<dbReference type="Proteomes" id="UP000018001">
    <property type="component" value="Unassembled WGS sequence"/>
</dbReference>
<proteinExistence type="predicted"/>
<dbReference type="EMBL" id="BAUL01000066">
    <property type="protein sequence ID" value="GAD93732.1"/>
    <property type="molecule type" value="Genomic_DNA"/>
</dbReference>
<organism evidence="4 5">
    <name type="scientific">Byssochlamys spectabilis (strain No. 5 / NBRC 109023)</name>
    <name type="common">Paecilomyces variotii</name>
    <dbReference type="NCBI Taxonomy" id="1356009"/>
    <lineage>
        <taxon>Eukaryota</taxon>
        <taxon>Fungi</taxon>
        <taxon>Dikarya</taxon>
        <taxon>Ascomycota</taxon>
        <taxon>Pezizomycotina</taxon>
        <taxon>Eurotiomycetes</taxon>
        <taxon>Eurotiomycetidae</taxon>
        <taxon>Eurotiales</taxon>
        <taxon>Thermoascaceae</taxon>
        <taxon>Paecilomyces</taxon>
    </lineage>
</organism>
<protein>
    <recommendedName>
        <fullName evidence="6">Carboxylesterase type B domain-containing protein</fullName>
    </recommendedName>
</protein>
<sequence length="676" mass="72491">MSTERVKDKKGENINEGDYVATKYRGGTHQGEADTIVTDEKGAREEGVANPPKVVFQDQHGHRVAHNPTSPAATTTRSLGIRFEDSEGELPVLSLPYATYRAASYEVANDIYYFNNIRFAAAPTGDLRFAKPAPPQATPGIQNGSYGLSCAQEFPFSLFNAGDLSKSPIGAMVNAMEDGLAGEVSEDCLFLDIQVPGKAIRDPDEQKLPVVVWIFGGAFTFGSKNVFGGMEGGMPFLPLYEGTGVMRQSQGNMIFVSFNYRLGALGWLAGNTVERTGTANLGLWDQRAALQWVQVYIHLLGGDKTQVSAWGESAGASSIFHHLVAFGGSQDPLFSKAVVMSPAFEVLFDRQGQLEDTFQSFANAAGCPGGDMSCLRKADFATIRKANAAIIASAVTGSSNLGPSADGSLIRQLGALEFLSGNYWKGLDSIIVSHVSDEADNFVSNTIVDNQQFGQWLDALLPAYSKPAIANSVLKEYPAASILGSPYMTARDRDKAFVRDSTFTCNARTLTQAYAGKTYNMQYSVTPGLHSDDVLAMFFDSSIPLGNYNASVGFDLIPGFATLAEAYQSYMASHAVYGDPNTARLAHSIPPTIAWPHPSQSGDTYANVLNVGDFGFSLITDPQISANSNSHCDFINQLSLALTNLNGYAVPGTFTQSAIGRIVSASQASANYTTHF</sequence>
<evidence type="ECO:0000313" key="5">
    <source>
        <dbReference type="Proteomes" id="UP000018001"/>
    </source>
</evidence>
<name>V5FYN5_BYSSN</name>
<feature type="domain" description="Carboxylesterase type B" evidence="2">
    <location>
        <begin position="108"/>
        <end position="589"/>
    </location>
</feature>
<feature type="region of interest" description="Disordered" evidence="1">
    <location>
        <begin position="1"/>
        <end position="33"/>
    </location>
</feature>
<dbReference type="InParanoid" id="V5FYN5"/>
<dbReference type="PANTHER" id="PTHR11559">
    <property type="entry name" value="CARBOXYLESTERASE"/>
    <property type="match status" value="1"/>
</dbReference>
<dbReference type="Pfam" id="PF11160">
    <property type="entry name" value="Hva1_TUDOR"/>
    <property type="match status" value="1"/>
</dbReference>
<keyword evidence="5" id="KW-1185">Reference proteome</keyword>
<evidence type="ECO:0000259" key="2">
    <source>
        <dbReference type="Pfam" id="PF00135"/>
    </source>
</evidence>
<comment type="caution">
    <text evidence="4">The sequence shown here is derived from an EMBL/GenBank/DDBJ whole genome shotgun (WGS) entry which is preliminary data.</text>
</comment>
<dbReference type="InterPro" id="IPR021331">
    <property type="entry name" value="Hva1_TUDOR"/>
</dbReference>
<dbReference type="Gene3D" id="3.40.50.1820">
    <property type="entry name" value="alpha/beta hydrolase"/>
    <property type="match status" value="1"/>
</dbReference>
<evidence type="ECO:0000259" key="3">
    <source>
        <dbReference type="Pfam" id="PF11160"/>
    </source>
</evidence>
<dbReference type="OrthoDB" id="408631at2759"/>
<dbReference type="InterPro" id="IPR050309">
    <property type="entry name" value="Type-B_Carboxylest/Lipase"/>
</dbReference>
<evidence type="ECO:0008006" key="6">
    <source>
        <dbReference type="Google" id="ProtNLM"/>
    </source>
</evidence>
<dbReference type="InterPro" id="IPR002018">
    <property type="entry name" value="CarbesteraseB"/>
</dbReference>
<evidence type="ECO:0000313" key="4">
    <source>
        <dbReference type="EMBL" id="GAD93732.1"/>
    </source>
</evidence>
<evidence type="ECO:0000256" key="1">
    <source>
        <dbReference type="SAM" id="MobiDB-lite"/>
    </source>
</evidence>
<dbReference type="InterPro" id="IPR029058">
    <property type="entry name" value="AB_hydrolase_fold"/>
</dbReference>